<keyword evidence="2" id="KW-0238">DNA-binding</keyword>
<sequence length="312" mass="33035">MTKSPQGQSMPDQTSPDSVPQTVAGLREMMLRIAKGEGAITLGPKAREALARILDLQGDPALLSITTLADKLGVNPSTLTRLSRNLGYSGFGAFQQVLLNASMAPPGSFYSRQAETALRGGDGTGLNGVAALCRESQANIDRFLDTCNQSQFRHATELIAGAPRVMVYGIRQFHAFASFLVYGLRMIRSDVHLLDSNALGVAEGIASMSPQDVLIISSCAPYSRQVVDVARAAVDKPVSVVAITDRADSPLIMASKAALLVPHETSFLSNSLSTFILAAECLINGCAAADPDTAKAALAERDRMIGRLGIEM</sequence>
<dbReference type="SUPFAM" id="SSF53697">
    <property type="entry name" value="SIS domain"/>
    <property type="match status" value="1"/>
</dbReference>
<evidence type="ECO:0000313" key="6">
    <source>
        <dbReference type="EMBL" id="MDD7969535.1"/>
    </source>
</evidence>
<dbReference type="InterPro" id="IPR036388">
    <property type="entry name" value="WH-like_DNA-bd_sf"/>
</dbReference>
<evidence type="ECO:0000256" key="4">
    <source>
        <dbReference type="SAM" id="MobiDB-lite"/>
    </source>
</evidence>
<dbReference type="SUPFAM" id="SSF46689">
    <property type="entry name" value="Homeodomain-like"/>
    <property type="match status" value="1"/>
</dbReference>
<name>A0ABT5T340_9RHOB</name>
<dbReference type="RefSeq" id="WP_274350002.1">
    <property type="nucleotide sequence ID" value="NZ_JAQZSM010000001.1"/>
</dbReference>
<dbReference type="InterPro" id="IPR046348">
    <property type="entry name" value="SIS_dom_sf"/>
</dbReference>
<keyword evidence="1" id="KW-0805">Transcription regulation</keyword>
<proteinExistence type="predicted"/>
<dbReference type="Proteomes" id="UP001431784">
    <property type="component" value="Unassembled WGS sequence"/>
</dbReference>
<dbReference type="PANTHER" id="PTHR30514:SF18">
    <property type="entry name" value="RPIR-FAMILY TRANSCRIPTIONAL REGULATOR"/>
    <property type="match status" value="1"/>
</dbReference>
<evidence type="ECO:0000259" key="5">
    <source>
        <dbReference type="PROSITE" id="PS51071"/>
    </source>
</evidence>
<reference evidence="6" key="1">
    <citation type="submission" date="2023-02" db="EMBL/GenBank/DDBJ databases">
        <title>Description of Roseinatronobacter alkalisoli sp. nov., an alkaliphilic bacerium isolated from soda soil.</title>
        <authorList>
            <person name="Wei W."/>
        </authorList>
    </citation>
    <scope>NUCLEOTIDE SEQUENCE</scope>
    <source>
        <strain evidence="6">HJB301</strain>
    </source>
</reference>
<comment type="caution">
    <text evidence="6">The sequence shown here is derived from an EMBL/GenBank/DDBJ whole genome shotgun (WGS) entry which is preliminary data.</text>
</comment>
<dbReference type="InterPro" id="IPR000281">
    <property type="entry name" value="HTH_RpiR"/>
</dbReference>
<accession>A0ABT5T340</accession>
<evidence type="ECO:0000256" key="3">
    <source>
        <dbReference type="ARBA" id="ARBA00023163"/>
    </source>
</evidence>
<keyword evidence="7" id="KW-1185">Reference proteome</keyword>
<keyword evidence="3" id="KW-0804">Transcription</keyword>
<dbReference type="InterPro" id="IPR047640">
    <property type="entry name" value="RpiR-like"/>
</dbReference>
<dbReference type="PROSITE" id="PS51071">
    <property type="entry name" value="HTH_RPIR"/>
    <property type="match status" value="1"/>
</dbReference>
<protein>
    <submittedName>
        <fullName evidence="6">MurR/RpiR family transcriptional regulator</fullName>
    </submittedName>
</protein>
<dbReference type="EMBL" id="JAQZSM010000001">
    <property type="protein sequence ID" value="MDD7969535.1"/>
    <property type="molecule type" value="Genomic_DNA"/>
</dbReference>
<evidence type="ECO:0000313" key="7">
    <source>
        <dbReference type="Proteomes" id="UP001431784"/>
    </source>
</evidence>
<feature type="domain" description="HTH rpiR-type" evidence="5">
    <location>
        <begin position="29"/>
        <end position="105"/>
    </location>
</feature>
<dbReference type="CDD" id="cd05013">
    <property type="entry name" value="SIS_RpiR"/>
    <property type="match status" value="1"/>
</dbReference>
<dbReference type="InterPro" id="IPR009057">
    <property type="entry name" value="Homeodomain-like_sf"/>
</dbReference>
<dbReference type="Gene3D" id="1.10.10.10">
    <property type="entry name" value="Winged helix-like DNA-binding domain superfamily/Winged helix DNA-binding domain"/>
    <property type="match status" value="1"/>
</dbReference>
<dbReference type="Pfam" id="PF01380">
    <property type="entry name" value="SIS"/>
    <property type="match status" value="1"/>
</dbReference>
<organism evidence="6 7">
    <name type="scientific">Roseinatronobacter alkalisoli</name>
    <dbReference type="NCBI Taxonomy" id="3028235"/>
    <lineage>
        <taxon>Bacteria</taxon>
        <taxon>Pseudomonadati</taxon>
        <taxon>Pseudomonadota</taxon>
        <taxon>Alphaproteobacteria</taxon>
        <taxon>Rhodobacterales</taxon>
        <taxon>Paracoccaceae</taxon>
        <taxon>Roseinatronobacter</taxon>
    </lineage>
</organism>
<dbReference type="PANTHER" id="PTHR30514">
    <property type="entry name" value="GLUCOKINASE"/>
    <property type="match status" value="1"/>
</dbReference>
<dbReference type="InterPro" id="IPR001347">
    <property type="entry name" value="SIS_dom"/>
</dbReference>
<evidence type="ECO:0000256" key="1">
    <source>
        <dbReference type="ARBA" id="ARBA00023015"/>
    </source>
</evidence>
<dbReference type="Gene3D" id="3.40.50.10490">
    <property type="entry name" value="Glucose-6-phosphate isomerase like protein, domain 1"/>
    <property type="match status" value="1"/>
</dbReference>
<dbReference type="InterPro" id="IPR035472">
    <property type="entry name" value="RpiR-like_SIS"/>
</dbReference>
<evidence type="ECO:0000256" key="2">
    <source>
        <dbReference type="ARBA" id="ARBA00023125"/>
    </source>
</evidence>
<gene>
    <name evidence="6" type="ORF">PUT78_00355</name>
</gene>
<feature type="region of interest" description="Disordered" evidence="4">
    <location>
        <begin position="1"/>
        <end position="20"/>
    </location>
</feature>